<dbReference type="EMBL" id="PIPF01000007">
    <property type="protein sequence ID" value="RWU83789.1"/>
    <property type="molecule type" value="Genomic_DNA"/>
</dbReference>
<dbReference type="eggNOG" id="COG2867">
    <property type="taxonomic scope" value="Bacteria"/>
</dbReference>
<evidence type="ECO:0000313" key="5">
    <source>
        <dbReference type="Proteomes" id="UP000288711"/>
    </source>
</evidence>
<dbReference type="SUPFAM" id="SSF55961">
    <property type="entry name" value="Bet v1-like"/>
    <property type="match status" value="1"/>
</dbReference>
<dbReference type="Proteomes" id="UP000004474">
    <property type="component" value="Unassembled WGS sequence"/>
</dbReference>
<gene>
    <name evidence="2" type="ORF">B277_15524</name>
    <name evidence="3" type="ORF">CWN80_08615</name>
</gene>
<evidence type="ECO:0000259" key="1">
    <source>
        <dbReference type="Pfam" id="PF03364"/>
    </source>
</evidence>
<proteinExistence type="predicted"/>
<reference evidence="3" key="3">
    <citation type="submission" date="2017-11" db="EMBL/GenBank/DDBJ databases">
        <authorList>
            <person name="Seuylemezian A."/>
            <person name="Cooper K."/>
            <person name="Vaishampayan P."/>
        </authorList>
    </citation>
    <scope>NUCLEOTIDE SEQUENCE</scope>
    <source>
        <strain evidence="3">PVAS-1</strain>
    </source>
</reference>
<comment type="caution">
    <text evidence="2">The sequence shown here is derived from an EMBL/GenBank/DDBJ whole genome shotgun (WGS) entry which is preliminary data.</text>
</comment>
<protein>
    <submittedName>
        <fullName evidence="2 3">Cyclase</fullName>
    </submittedName>
</protein>
<dbReference type="RefSeq" id="WP_007929728.1">
    <property type="nucleotide sequence ID" value="NZ_ALWX01000089.1"/>
</dbReference>
<dbReference type="AlphaFoldDB" id="K1DU75"/>
<dbReference type="STRING" id="1210046.B277_15524"/>
<reference evidence="2 4" key="2">
    <citation type="journal article" date="2012" name="J. Bacteriol.">
        <title>Genome Sequence of Janibacter hoylei MTCC8307, Isolated from the Stratospheric Air.</title>
        <authorList>
            <person name="Pawar S.P."/>
            <person name="Dhotre D.P."/>
            <person name="Shetty S.A."/>
            <person name="Chowdhury S.P."/>
            <person name="Chaudhari B.L."/>
            <person name="Shouche Y.S."/>
        </authorList>
    </citation>
    <scope>NUCLEOTIDE SEQUENCE [LARGE SCALE GENOMIC DNA]</scope>
    <source>
        <strain evidence="2 4">PVAS-1</strain>
    </source>
</reference>
<dbReference type="InterPro" id="IPR023393">
    <property type="entry name" value="START-like_dom_sf"/>
</dbReference>
<dbReference type="PANTHER" id="PTHR39683">
    <property type="entry name" value="CONSERVED PROTEIN TB16.3"/>
    <property type="match status" value="1"/>
</dbReference>
<feature type="domain" description="Coenzyme Q-binding protein COQ10 START" evidence="1">
    <location>
        <begin position="11"/>
        <end position="142"/>
    </location>
</feature>
<dbReference type="PATRIC" id="fig|1210046.3.peg.2978"/>
<sequence length="147" mass="15949">MADSTRSSIVVDAPPAEVLDIIADLEAYPEWAKEITSVEILAEDGDGWPDQARFTLDAGAIKDTYTLDYAWDIDETGVGVASWTLVSATMLKAMDGSYTLAAHGDGTEVTYELTVDVKVPMLGMLKRKAEKVIVDTALRDLKKHAEA</sequence>
<evidence type="ECO:0000313" key="3">
    <source>
        <dbReference type="EMBL" id="RWU83789.1"/>
    </source>
</evidence>
<dbReference type="Proteomes" id="UP000288711">
    <property type="component" value="Unassembled WGS sequence"/>
</dbReference>
<dbReference type="InterPro" id="IPR005031">
    <property type="entry name" value="COQ10_START"/>
</dbReference>
<evidence type="ECO:0000313" key="4">
    <source>
        <dbReference type="Proteomes" id="UP000004474"/>
    </source>
</evidence>
<accession>K1DU75</accession>
<dbReference type="EMBL" id="ALWX01000089">
    <property type="protein sequence ID" value="EKA59954.1"/>
    <property type="molecule type" value="Genomic_DNA"/>
</dbReference>
<name>K1DU75_9MICO</name>
<dbReference type="CDD" id="cd07819">
    <property type="entry name" value="SRPBCC_2"/>
    <property type="match status" value="1"/>
</dbReference>
<evidence type="ECO:0000313" key="2">
    <source>
        <dbReference type="EMBL" id="EKA59954.1"/>
    </source>
</evidence>
<dbReference type="PANTHER" id="PTHR39683:SF4">
    <property type="entry name" value="COENZYME Q-BINDING PROTEIN COQ10 START DOMAIN-CONTAINING PROTEIN"/>
    <property type="match status" value="1"/>
</dbReference>
<dbReference type="OrthoDB" id="5243015at2"/>
<organism evidence="2 4">
    <name type="scientific">Janibacter hoylei PVAS-1</name>
    <dbReference type="NCBI Taxonomy" id="1210046"/>
    <lineage>
        <taxon>Bacteria</taxon>
        <taxon>Bacillati</taxon>
        <taxon>Actinomycetota</taxon>
        <taxon>Actinomycetes</taxon>
        <taxon>Micrococcales</taxon>
        <taxon>Intrasporangiaceae</taxon>
        <taxon>Janibacter</taxon>
    </lineage>
</organism>
<dbReference type="Gene3D" id="3.30.530.20">
    <property type="match status" value="1"/>
</dbReference>
<keyword evidence="5" id="KW-1185">Reference proteome</keyword>
<reference evidence="3 5" key="1">
    <citation type="journal article" date="2009" name="Int. J. Syst. Evol. Microbiol.">
        <title>Janibacter hoylei sp. nov., Bacillus isronensis sp. nov. and Bacillus aryabhattai sp. nov., isolated from cryotubes used for collecting air from the upper atmosphere.</title>
        <authorList>
            <person name="Shivaji S."/>
            <person name="Chaturvedi P."/>
            <person name="Begum Z."/>
            <person name="Pindi P.K."/>
            <person name="Manorama R."/>
            <person name="Padmanaban D.A."/>
            <person name="Shouche Y.S."/>
            <person name="Pawar S."/>
            <person name="Vaishampayan P."/>
            <person name="Dutt C.B."/>
            <person name="Datta G.N."/>
            <person name="Manchanda R.K."/>
            <person name="Rao U.R."/>
            <person name="Bhargava P.M."/>
            <person name="Narlikar J.V."/>
        </authorList>
    </citation>
    <scope>NUCLEOTIDE SEQUENCE [LARGE SCALE GENOMIC DNA]</scope>
    <source>
        <strain evidence="3 5">PVAS-1</strain>
    </source>
</reference>
<dbReference type="Pfam" id="PF03364">
    <property type="entry name" value="Polyketide_cyc"/>
    <property type="match status" value="1"/>
</dbReference>